<keyword evidence="2" id="KW-1185">Reference proteome</keyword>
<dbReference type="Proteomes" id="UP000824120">
    <property type="component" value="Chromosome 12"/>
</dbReference>
<sequence length="62" mass="6864">MVYINTYINSVSVKTRGWRGTPTGLNRSAPALSYSQKGQAFGDERVGIGCYWNQSFQQVGCN</sequence>
<accession>A0A9J5W1Q0</accession>
<name>A0A9J5W1Q0_SOLCO</name>
<dbReference type="EMBL" id="JACXVP010000012">
    <property type="protein sequence ID" value="KAG5569086.1"/>
    <property type="molecule type" value="Genomic_DNA"/>
</dbReference>
<comment type="caution">
    <text evidence="1">The sequence shown here is derived from an EMBL/GenBank/DDBJ whole genome shotgun (WGS) entry which is preliminary data.</text>
</comment>
<gene>
    <name evidence="1" type="ORF">H5410_058852</name>
</gene>
<evidence type="ECO:0000313" key="1">
    <source>
        <dbReference type="EMBL" id="KAG5569086.1"/>
    </source>
</evidence>
<dbReference type="AlphaFoldDB" id="A0A9J5W1Q0"/>
<reference evidence="1 2" key="1">
    <citation type="submission" date="2020-09" db="EMBL/GenBank/DDBJ databases">
        <title>De no assembly of potato wild relative species, Solanum commersonii.</title>
        <authorList>
            <person name="Cho K."/>
        </authorList>
    </citation>
    <scope>NUCLEOTIDE SEQUENCE [LARGE SCALE GENOMIC DNA]</scope>
    <source>
        <strain evidence="1">LZ3.2</strain>
        <tissue evidence="1">Leaf</tissue>
    </source>
</reference>
<proteinExistence type="predicted"/>
<organism evidence="1 2">
    <name type="scientific">Solanum commersonii</name>
    <name type="common">Commerson's wild potato</name>
    <name type="synonym">Commerson's nightshade</name>
    <dbReference type="NCBI Taxonomy" id="4109"/>
    <lineage>
        <taxon>Eukaryota</taxon>
        <taxon>Viridiplantae</taxon>
        <taxon>Streptophyta</taxon>
        <taxon>Embryophyta</taxon>
        <taxon>Tracheophyta</taxon>
        <taxon>Spermatophyta</taxon>
        <taxon>Magnoliopsida</taxon>
        <taxon>eudicotyledons</taxon>
        <taxon>Gunneridae</taxon>
        <taxon>Pentapetalae</taxon>
        <taxon>asterids</taxon>
        <taxon>lamiids</taxon>
        <taxon>Solanales</taxon>
        <taxon>Solanaceae</taxon>
        <taxon>Solanoideae</taxon>
        <taxon>Solaneae</taxon>
        <taxon>Solanum</taxon>
    </lineage>
</organism>
<protein>
    <submittedName>
        <fullName evidence="1">Uncharacterized protein</fullName>
    </submittedName>
</protein>
<evidence type="ECO:0000313" key="2">
    <source>
        <dbReference type="Proteomes" id="UP000824120"/>
    </source>
</evidence>